<dbReference type="Pfam" id="PF12874">
    <property type="entry name" value="zf-met"/>
    <property type="match status" value="2"/>
</dbReference>
<comment type="similarity">
    <text evidence="8">Belongs to the snail C2H2-type zinc-finger protein family.</text>
</comment>
<evidence type="ECO:0000256" key="7">
    <source>
        <dbReference type="ARBA" id="ARBA00023242"/>
    </source>
</evidence>
<evidence type="ECO:0000259" key="10">
    <source>
        <dbReference type="PROSITE" id="PS50157"/>
    </source>
</evidence>
<dbReference type="OrthoDB" id="10004641at2759"/>
<reference evidence="11" key="1">
    <citation type="submission" date="2022-01" db="EMBL/GenBank/DDBJ databases">
        <authorList>
            <person name="King R."/>
        </authorList>
    </citation>
    <scope>NUCLEOTIDE SEQUENCE</scope>
</reference>
<dbReference type="Pfam" id="PF00096">
    <property type="entry name" value="zf-C2H2"/>
    <property type="match status" value="1"/>
</dbReference>
<evidence type="ECO:0000256" key="3">
    <source>
        <dbReference type="ARBA" id="ARBA00022737"/>
    </source>
</evidence>
<dbReference type="Proteomes" id="UP001153636">
    <property type="component" value="Chromosome 2"/>
</dbReference>
<evidence type="ECO:0000313" key="12">
    <source>
        <dbReference type="Proteomes" id="UP001153636"/>
    </source>
</evidence>
<evidence type="ECO:0000256" key="8">
    <source>
        <dbReference type="ARBA" id="ARBA00037948"/>
    </source>
</evidence>
<dbReference type="AlphaFoldDB" id="A0A9P0CQ73"/>
<dbReference type="GO" id="GO:0008270">
    <property type="term" value="F:zinc ion binding"/>
    <property type="evidence" value="ECO:0007669"/>
    <property type="project" value="UniProtKB-KW"/>
</dbReference>
<dbReference type="InterPro" id="IPR013087">
    <property type="entry name" value="Znf_C2H2_type"/>
</dbReference>
<keyword evidence="7" id="KW-0539">Nucleus</keyword>
<sequence>MNTNIANPEEWGSKKVEDQLQPIICEMSPAPELLLNTIRCTCKTDTNEPCGSDRCTCRQYGVNGHHKCVCGKEYMYAYNLKKHQAVECQERTPYECKLCNYKTNILGNLRIHYKSLKHLSLQFRHECEDCGKSYKNKKDLNKHQRLECGKEPSFTCVACCYKTTRIENLNSHNRSQKHLRNIQYLKK</sequence>
<evidence type="ECO:0000256" key="1">
    <source>
        <dbReference type="ARBA" id="ARBA00004123"/>
    </source>
</evidence>
<evidence type="ECO:0000256" key="5">
    <source>
        <dbReference type="ARBA" id="ARBA00022833"/>
    </source>
</evidence>
<evidence type="ECO:0000256" key="6">
    <source>
        <dbReference type="ARBA" id="ARBA00023125"/>
    </source>
</evidence>
<keyword evidence="4 9" id="KW-0863">Zinc-finger</keyword>
<dbReference type="Gene3D" id="3.30.160.60">
    <property type="entry name" value="Classic Zinc Finger"/>
    <property type="match status" value="2"/>
</dbReference>
<dbReference type="InterPro" id="IPR050527">
    <property type="entry name" value="Snail/Krueppel_Znf"/>
</dbReference>
<keyword evidence="12" id="KW-1185">Reference proteome</keyword>
<organism evidence="11 12">
    <name type="scientific">Psylliodes chrysocephalus</name>
    <dbReference type="NCBI Taxonomy" id="3402493"/>
    <lineage>
        <taxon>Eukaryota</taxon>
        <taxon>Metazoa</taxon>
        <taxon>Ecdysozoa</taxon>
        <taxon>Arthropoda</taxon>
        <taxon>Hexapoda</taxon>
        <taxon>Insecta</taxon>
        <taxon>Pterygota</taxon>
        <taxon>Neoptera</taxon>
        <taxon>Endopterygota</taxon>
        <taxon>Coleoptera</taxon>
        <taxon>Polyphaga</taxon>
        <taxon>Cucujiformia</taxon>
        <taxon>Chrysomeloidea</taxon>
        <taxon>Chrysomelidae</taxon>
        <taxon>Galerucinae</taxon>
        <taxon>Alticini</taxon>
        <taxon>Psylliodes</taxon>
    </lineage>
</organism>
<evidence type="ECO:0000256" key="2">
    <source>
        <dbReference type="ARBA" id="ARBA00022723"/>
    </source>
</evidence>
<dbReference type="SMART" id="SM00355">
    <property type="entry name" value="ZnF_C2H2"/>
    <property type="match status" value="3"/>
</dbReference>
<dbReference type="SUPFAM" id="SSF57667">
    <property type="entry name" value="beta-beta-alpha zinc fingers"/>
    <property type="match status" value="2"/>
</dbReference>
<keyword evidence="3" id="KW-0677">Repeat</keyword>
<accession>A0A9P0CQ73</accession>
<dbReference type="PANTHER" id="PTHR24388:SF54">
    <property type="entry name" value="PROTEIN ESCARGOT"/>
    <property type="match status" value="1"/>
</dbReference>
<proteinExistence type="inferred from homology"/>
<feature type="domain" description="C2H2-type" evidence="10">
    <location>
        <begin position="125"/>
        <end position="152"/>
    </location>
</feature>
<dbReference type="PANTHER" id="PTHR24388">
    <property type="entry name" value="ZINC FINGER PROTEIN"/>
    <property type="match status" value="1"/>
</dbReference>
<dbReference type="GO" id="GO:0000978">
    <property type="term" value="F:RNA polymerase II cis-regulatory region sequence-specific DNA binding"/>
    <property type="evidence" value="ECO:0007669"/>
    <property type="project" value="TreeGrafter"/>
</dbReference>
<evidence type="ECO:0000256" key="4">
    <source>
        <dbReference type="ARBA" id="ARBA00022771"/>
    </source>
</evidence>
<dbReference type="InterPro" id="IPR036236">
    <property type="entry name" value="Znf_C2H2_sf"/>
</dbReference>
<dbReference type="GO" id="GO:0005634">
    <property type="term" value="C:nucleus"/>
    <property type="evidence" value="ECO:0007669"/>
    <property type="project" value="UniProtKB-SubCell"/>
</dbReference>
<protein>
    <recommendedName>
        <fullName evidence="10">C2H2-type domain-containing protein</fullName>
    </recommendedName>
</protein>
<dbReference type="PROSITE" id="PS50157">
    <property type="entry name" value="ZINC_FINGER_C2H2_2"/>
    <property type="match status" value="1"/>
</dbReference>
<name>A0A9P0CQ73_9CUCU</name>
<keyword evidence="5" id="KW-0862">Zinc</keyword>
<gene>
    <name evidence="11" type="ORF">PSYICH_LOCUS7063</name>
</gene>
<keyword evidence="6" id="KW-0238">DNA-binding</keyword>
<dbReference type="GO" id="GO:0000981">
    <property type="term" value="F:DNA-binding transcription factor activity, RNA polymerase II-specific"/>
    <property type="evidence" value="ECO:0007669"/>
    <property type="project" value="TreeGrafter"/>
</dbReference>
<comment type="subcellular location">
    <subcellularLocation>
        <location evidence="1">Nucleus</location>
    </subcellularLocation>
</comment>
<evidence type="ECO:0000256" key="9">
    <source>
        <dbReference type="PROSITE-ProRule" id="PRU00042"/>
    </source>
</evidence>
<dbReference type="EMBL" id="OV651814">
    <property type="protein sequence ID" value="CAH1105901.1"/>
    <property type="molecule type" value="Genomic_DNA"/>
</dbReference>
<evidence type="ECO:0000313" key="11">
    <source>
        <dbReference type="EMBL" id="CAH1105901.1"/>
    </source>
</evidence>
<keyword evidence="2" id="KW-0479">Metal-binding</keyword>